<dbReference type="AlphaFoldDB" id="A0A816SM42"/>
<dbReference type="EMBL" id="HG994360">
    <property type="protein sequence ID" value="CAF2087364.1"/>
    <property type="molecule type" value="Genomic_DNA"/>
</dbReference>
<name>A0A816SM42_BRANA</name>
<evidence type="ECO:0000313" key="1">
    <source>
        <dbReference type="EMBL" id="CAF2087364.1"/>
    </source>
</evidence>
<dbReference type="Proteomes" id="UP001295469">
    <property type="component" value="Chromosome A06"/>
</dbReference>
<accession>A0A816SM42</accession>
<gene>
    <name evidence="1" type="ORF">DARMORV10_A06P28620.1</name>
</gene>
<protein>
    <submittedName>
        <fullName evidence="1">(rape) hypothetical protein</fullName>
    </submittedName>
</protein>
<feature type="non-terminal residue" evidence="1">
    <location>
        <position position="1"/>
    </location>
</feature>
<organism evidence="1">
    <name type="scientific">Brassica napus</name>
    <name type="common">Rape</name>
    <dbReference type="NCBI Taxonomy" id="3708"/>
    <lineage>
        <taxon>Eukaryota</taxon>
        <taxon>Viridiplantae</taxon>
        <taxon>Streptophyta</taxon>
        <taxon>Embryophyta</taxon>
        <taxon>Tracheophyta</taxon>
        <taxon>Spermatophyta</taxon>
        <taxon>Magnoliopsida</taxon>
        <taxon>eudicotyledons</taxon>
        <taxon>Gunneridae</taxon>
        <taxon>Pentapetalae</taxon>
        <taxon>rosids</taxon>
        <taxon>malvids</taxon>
        <taxon>Brassicales</taxon>
        <taxon>Brassicaceae</taxon>
        <taxon>Brassiceae</taxon>
        <taxon>Brassica</taxon>
    </lineage>
</organism>
<proteinExistence type="predicted"/>
<sequence length="52" mass="5957">MEIRAFICKSDHSNSLEVFSDDGHLFFLNATSATHFYSDHQCEASAKYLKDK</sequence>
<reference evidence="1" key="1">
    <citation type="submission" date="2021-01" db="EMBL/GenBank/DDBJ databases">
        <authorList>
            <consortium name="Genoscope - CEA"/>
            <person name="William W."/>
        </authorList>
    </citation>
    <scope>NUCLEOTIDE SEQUENCE</scope>
</reference>